<dbReference type="PANTHER" id="PTHR31434">
    <property type="entry name" value="S PHASE CYCLIN A-ASSOCIATED PROTEIN IN THE ENDOPLASMIC RETICULUM"/>
    <property type="match status" value="1"/>
</dbReference>
<dbReference type="EMBL" id="JAWDGP010006298">
    <property type="protein sequence ID" value="KAK3743778.1"/>
    <property type="molecule type" value="Genomic_DNA"/>
</dbReference>
<evidence type="ECO:0000256" key="1">
    <source>
        <dbReference type="SAM" id="MobiDB-lite"/>
    </source>
</evidence>
<reference evidence="2" key="1">
    <citation type="journal article" date="2023" name="G3 (Bethesda)">
        <title>A reference genome for the long-term kleptoplast-retaining sea slug Elysia crispata morphotype clarki.</title>
        <authorList>
            <person name="Eastman K.E."/>
            <person name="Pendleton A.L."/>
            <person name="Shaikh M.A."/>
            <person name="Suttiyut T."/>
            <person name="Ogas R."/>
            <person name="Tomko P."/>
            <person name="Gavelis G."/>
            <person name="Widhalm J.R."/>
            <person name="Wisecaver J.H."/>
        </authorList>
    </citation>
    <scope>NUCLEOTIDE SEQUENCE</scope>
    <source>
        <strain evidence="2">ECLA1</strain>
    </source>
</reference>
<gene>
    <name evidence="2" type="ORF">RRG08_043510</name>
</gene>
<protein>
    <recommendedName>
        <fullName evidence="4">S phase cyclin A-associated protein in the endoplasmic reticulum N-terminal domain-containing protein</fullName>
    </recommendedName>
</protein>
<comment type="caution">
    <text evidence="2">The sequence shown here is derived from an EMBL/GenBank/DDBJ whole genome shotgun (WGS) entry which is preliminary data.</text>
</comment>
<evidence type="ECO:0008006" key="4">
    <source>
        <dbReference type="Google" id="ProtNLM"/>
    </source>
</evidence>
<sequence length="309" mass="33716">MFSLETQGLYLSWKPGLRNTLALVVLTPFWKLSTQAHSRARPNTGDINGAVGSVNSVKPLHQASCFNTSSRDESNNGENKTLLKTIDESRERTTHNPKNVTVFSGSRRPEDPTQLIFTFEVTELVGIVSLLYGILLHGGAPARSSSGQAGGAGSTPAEMSPHTAGVILAGLRMLNHMAALDLRMLQGTLGEEGLSLEFRHIASYLIWYCSHVTSEELLHEVVLCVGYFSVLHADNQAIVQAGQPPTVLQQLCALPFQYFSDPRLVAVLFPTLISCCYSNAHNRDILEQELSCALLANFIEVSAVHNIRC</sequence>
<organism evidence="2 3">
    <name type="scientific">Elysia crispata</name>
    <name type="common">lettuce slug</name>
    <dbReference type="NCBI Taxonomy" id="231223"/>
    <lineage>
        <taxon>Eukaryota</taxon>
        <taxon>Metazoa</taxon>
        <taxon>Spiralia</taxon>
        <taxon>Lophotrochozoa</taxon>
        <taxon>Mollusca</taxon>
        <taxon>Gastropoda</taxon>
        <taxon>Heterobranchia</taxon>
        <taxon>Euthyneura</taxon>
        <taxon>Panpulmonata</taxon>
        <taxon>Sacoglossa</taxon>
        <taxon>Placobranchoidea</taxon>
        <taxon>Plakobranchidae</taxon>
        <taxon>Elysia</taxon>
    </lineage>
</organism>
<dbReference type="AlphaFoldDB" id="A0AAE0YFS8"/>
<evidence type="ECO:0000313" key="2">
    <source>
        <dbReference type="EMBL" id="KAK3743778.1"/>
    </source>
</evidence>
<name>A0AAE0YFS8_9GAST</name>
<dbReference type="Proteomes" id="UP001283361">
    <property type="component" value="Unassembled WGS sequence"/>
</dbReference>
<proteinExistence type="predicted"/>
<keyword evidence="3" id="KW-1185">Reference proteome</keyword>
<evidence type="ECO:0000313" key="3">
    <source>
        <dbReference type="Proteomes" id="UP001283361"/>
    </source>
</evidence>
<accession>A0AAE0YFS8</accession>
<dbReference type="PANTHER" id="PTHR31434:SF2">
    <property type="entry name" value="S PHASE CYCLIN A-ASSOCIATED PROTEIN IN THE ENDOPLASMIC RETICULUM"/>
    <property type="match status" value="1"/>
</dbReference>
<feature type="compositionally biased region" description="Basic and acidic residues" evidence="1">
    <location>
        <begin position="85"/>
        <end position="94"/>
    </location>
</feature>
<feature type="region of interest" description="Disordered" evidence="1">
    <location>
        <begin position="85"/>
        <end position="105"/>
    </location>
</feature>